<dbReference type="EMBL" id="SRJD01000034">
    <property type="protein sequence ID" value="TGA95941.1"/>
    <property type="molecule type" value="Genomic_DNA"/>
</dbReference>
<dbReference type="GO" id="GO:0032259">
    <property type="term" value="P:methylation"/>
    <property type="evidence" value="ECO:0007669"/>
    <property type="project" value="UniProtKB-KW"/>
</dbReference>
<dbReference type="RefSeq" id="WP_135350031.1">
    <property type="nucleotide sequence ID" value="NZ_SRJD01000034.1"/>
</dbReference>
<organism evidence="3 4">
    <name type="scientific">Sporolactobacillus shoreae</name>
    <dbReference type="NCBI Taxonomy" id="1465501"/>
    <lineage>
        <taxon>Bacteria</taxon>
        <taxon>Bacillati</taxon>
        <taxon>Bacillota</taxon>
        <taxon>Bacilli</taxon>
        <taxon>Bacillales</taxon>
        <taxon>Sporolactobacillaceae</taxon>
        <taxon>Sporolactobacillus</taxon>
    </lineage>
</organism>
<evidence type="ECO:0000313" key="3">
    <source>
        <dbReference type="EMBL" id="TGA95941.1"/>
    </source>
</evidence>
<dbReference type="SUPFAM" id="SSF53335">
    <property type="entry name" value="S-adenosyl-L-methionine-dependent methyltransferases"/>
    <property type="match status" value="1"/>
</dbReference>
<evidence type="ECO:0000313" key="4">
    <source>
        <dbReference type="Proteomes" id="UP000298347"/>
    </source>
</evidence>
<dbReference type="Gene3D" id="3.40.50.150">
    <property type="entry name" value="Vaccinia Virus protein VP39"/>
    <property type="match status" value="1"/>
</dbReference>
<dbReference type="Pfam" id="PF08241">
    <property type="entry name" value="Methyltransf_11"/>
    <property type="match status" value="1"/>
</dbReference>
<name>A0A4Z0GHH1_9BACL</name>
<dbReference type="CDD" id="cd02440">
    <property type="entry name" value="AdoMet_MTases"/>
    <property type="match status" value="1"/>
</dbReference>
<sequence>MVDLNRAIQKRYDRVSGIYNSMDRMIKDDWRRALLSSIHGKVLEVGIGTGANLPFYPSDTEVTGIDFSLGMLNQARKKLQRLNAENHIYLTEMDIQELDFPGNTFDFIVSTCVFCSVPDPIQGLREIRRVCKPDGKVLMLEHMRSENPIAGLIMDMLNPLTVRLWGANINRRTLDNIRKAGLVIDKNETLYGTIMRKLIVRPGVASA</sequence>
<dbReference type="OrthoDB" id="9772751at2"/>
<accession>A0A4Z0GHH1</accession>
<dbReference type="InterPro" id="IPR052356">
    <property type="entry name" value="Thiol_S-MT"/>
</dbReference>
<reference evidence="3 4" key="1">
    <citation type="journal article" date="2015" name="Int. J. Syst. Evol. Microbiol.">
        <title>Sporolactobacillus shoreae sp. nov. and Sporolactobacillus spathodeae sp. nov., two spore-forming lactic acid bacteria isolated from tree barks in Thailand.</title>
        <authorList>
            <person name="Thamacharoensuk T."/>
            <person name="Kitahara M."/>
            <person name="Ohkuma M."/>
            <person name="Thongchul N."/>
            <person name="Tanasupawat S."/>
        </authorList>
    </citation>
    <scope>NUCLEOTIDE SEQUENCE [LARGE SCALE GENOMIC DNA]</scope>
    <source>
        <strain evidence="3 4">BK92</strain>
    </source>
</reference>
<dbReference type="InterPro" id="IPR029063">
    <property type="entry name" value="SAM-dependent_MTases_sf"/>
</dbReference>
<dbReference type="PANTHER" id="PTHR45036:SF1">
    <property type="entry name" value="METHYLTRANSFERASE LIKE 7A"/>
    <property type="match status" value="1"/>
</dbReference>
<evidence type="ECO:0000259" key="2">
    <source>
        <dbReference type="Pfam" id="PF08241"/>
    </source>
</evidence>
<dbReference type="Proteomes" id="UP000298347">
    <property type="component" value="Unassembled WGS sequence"/>
</dbReference>
<keyword evidence="1" id="KW-0175">Coiled coil</keyword>
<keyword evidence="4" id="KW-1185">Reference proteome</keyword>
<evidence type="ECO:0000256" key="1">
    <source>
        <dbReference type="SAM" id="Coils"/>
    </source>
</evidence>
<feature type="coiled-coil region" evidence="1">
    <location>
        <begin position="65"/>
        <end position="92"/>
    </location>
</feature>
<dbReference type="GO" id="GO:0008757">
    <property type="term" value="F:S-adenosylmethionine-dependent methyltransferase activity"/>
    <property type="evidence" value="ECO:0007669"/>
    <property type="project" value="InterPro"/>
</dbReference>
<proteinExistence type="predicted"/>
<dbReference type="AlphaFoldDB" id="A0A4Z0GHH1"/>
<keyword evidence="3" id="KW-0808">Transferase</keyword>
<protein>
    <submittedName>
        <fullName evidence="3">Methyltransferase domain-containing protein</fullName>
    </submittedName>
</protein>
<keyword evidence="3" id="KW-0489">Methyltransferase</keyword>
<comment type="caution">
    <text evidence="3">The sequence shown here is derived from an EMBL/GenBank/DDBJ whole genome shotgun (WGS) entry which is preliminary data.</text>
</comment>
<gene>
    <name evidence="3" type="ORF">E4665_17185</name>
</gene>
<feature type="domain" description="Methyltransferase type 11" evidence="2">
    <location>
        <begin position="43"/>
        <end position="138"/>
    </location>
</feature>
<dbReference type="PANTHER" id="PTHR45036">
    <property type="entry name" value="METHYLTRANSFERASE LIKE 7B"/>
    <property type="match status" value="1"/>
</dbReference>
<dbReference type="InterPro" id="IPR013216">
    <property type="entry name" value="Methyltransf_11"/>
</dbReference>